<sequence>MGLDEMDMMEKARHLRRQRKLLRMISDFDGLAEEESLALLVSVGATGILDSVAEEHVLDFGNEFLAELRFLYKASKEKSRSGENEELDSRGKTNACLRVAGNRSVGRLCFEGEAVSERVGFSKIKILFEEKQILIVLSSRT</sequence>
<organism evidence="1 2">
    <name type="scientific">Bonamia ostreae</name>
    <dbReference type="NCBI Taxonomy" id="126728"/>
    <lineage>
        <taxon>Eukaryota</taxon>
        <taxon>Sar</taxon>
        <taxon>Rhizaria</taxon>
        <taxon>Endomyxa</taxon>
        <taxon>Ascetosporea</taxon>
        <taxon>Haplosporida</taxon>
        <taxon>Bonamia</taxon>
    </lineage>
</organism>
<proteinExistence type="predicted"/>
<reference evidence="1 2" key="1">
    <citation type="journal article" date="2024" name="BMC Biol.">
        <title>Comparative genomics of Ascetosporea gives new insight into the evolutionary basis for animal parasitism in Rhizaria.</title>
        <authorList>
            <person name="Hiltunen Thoren M."/>
            <person name="Onut-Brannstrom I."/>
            <person name="Alfjorden A."/>
            <person name="Peckova H."/>
            <person name="Swords F."/>
            <person name="Hooper C."/>
            <person name="Holzer A.S."/>
            <person name="Bass D."/>
            <person name="Burki F."/>
        </authorList>
    </citation>
    <scope>NUCLEOTIDE SEQUENCE [LARGE SCALE GENOMIC DNA]</scope>
    <source>
        <strain evidence="1">20-A016</strain>
    </source>
</reference>
<protein>
    <submittedName>
        <fullName evidence="1">Uncharacterized protein</fullName>
    </submittedName>
</protein>
<name>A0ABV2AIC5_9EUKA</name>
<dbReference type="EMBL" id="JBDODL010000285">
    <property type="protein sequence ID" value="MES1919426.1"/>
    <property type="molecule type" value="Genomic_DNA"/>
</dbReference>
<keyword evidence="2" id="KW-1185">Reference proteome</keyword>
<accession>A0ABV2AIC5</accession>
<dbReference type="Proteomes" id="UP001439008">
    <property type="component" value="Unassembled WGS sequence"/>
</dbReference>
<evidence type="ECO:0000313" key="1">
    <source>
        <dbReference type="EMBL" id="MES1919426.1"/>
    </source>
</evidence>
<evidence type="ECO:0000313" key="2">
    <source>
        <dbReference type="Proteomes" id="UP001439008"/>
    </source>
</evidence>
<comment type="caution">
    <text evidence="1">The sequence shown here is derived from an EMBL/GenBank/DDBJ whole genome shotgun (WGS) entry which is preliminary data.</text>
</comment>
<gene>
    <name evidence="1" type="ORF">MHBO_001264</name>
</gene>